<dbReference type="InterPro" id="IPR058407">
    <property type="entry name" value="DUF8094"/>
</dbReference>
<reference evidence="3 4" key="1">
    <citation type="journal article" date="2015" name="Int J Genomics">
        <title>Comparative Genomics Revealed Genetic Diversity and Species/Strain-Level Differences in Carbohydrate Metabolism of Three Probiotic Bifidobacterial Species.</title>
        <authorList>
            <person name="Odamaki T."/>
            <person name="Horigome A."/>
            <person name="Sugahara H."/>
            <person name="Hashikura N."/>
            <person name="Minami J."/>
            <person name="Xiao J.Z."/>
            <person name="Abe F."/>
        </authorList>
    </citation>
    <scope>NUCLEOTIDE SEQUENCE [LARGE SCALE GENOMIC DNA]</scope>
    <source>
        <strain evidence="3 4">MCC 1128</strain>
    </source>
</reference>
<feature type="domain" description="DUF8094" evidence="2">
    <location>
        <begin position="41"/>
        <end position="327"/>
    </location>
</feature>
<evidence type="ECO:0000313" key="4">
    <source>
        <dbReference type="Proteomes" id="UP000037193"/>
    </source>
</evidence>
<accession>A0A0L7B4V5</accession>
<dbReference type="Pfam" id="PF26366">
    <property type="entry name" value="DUF8094"/>
    <property type="match status" value="1"/>
</dbReference>
<proteinExistence type="predicted"/>
<name>A0A0L7B4V5_BIFBR</name>
<dbReference type="Proteomes" id="UP000037193">
    <property type="component" value="Unassembled WGS sequence"/>
</dbReference>
<dbReference type="RefSeq" id="WP_052789175.1">
    <property type="nucleotide sequence ID" value="NZ_AVQD01000004.1"/>
</dbReference>
<sequence>MSMRWNKLCVAALSVAALIMPLAACEGQLPTPAADSSTKAQPDLTEAQEKKIRAKILETIDQADAARSADGYKAVMGGPQLEIRTSQATIAQKSGSMSKYATIPKDIAQVVIPTDDGWPRSVFTITTTTEDQQSKRLLVLNQESARQNYKLMAMARLFEGAQLPKFEVPTIGSRMGADKDENLVATPADALTRYADVLQNGANSKFASQFADDQLRQKIAELTNTVQEGIARNNGTQEQTFTATPDQMWVMRTADGGDLVVGRVDSVWTRQAGDGRESQPASDDEKILFNSDKYTSTMKVTYVNVVALYIPSANSGQQITAVGADRTPVKVEAL</sequence>
<evidence type="ECO:0000259" key="2">
    <source>
        <dbReference type="Pfam" id="PF26366"/>
    </source>
</evidence>
<comment type="caution">
    <text evidence="3">The sequence shown here is derived from an EMBL/GenBank/DDBJ whole genome shotgun (WGS) entry which is preliminary data.</text>
</comment>
<feature type="chain" id="PRO_5039053535" description="DUF8094 domain-containing protein" evidence="1">
    <location>
        <begin position="25"/>
        <end position="334"/>
    </location>
</feature>
<keyword evidence="1" id="KW-0732">Signal</keyword>
<feature type="signal peptide" evidence="1">
    <location>
        <begin position="1"/>
        <end position="24"/>
    </location>
</feature>
<dbReference type="PATRIC" id="fig|1365965.3.peg.507"/>
<protein>
    <recommendedName>
        <fullName evidence="2">DUF8094 domain-containing protein</fullName>
    </recommendedName>
</protein>
<dbReference type="AlphaFoldDB" id="A0A0L7B4V5"/>
<dbReference type="EMBL" id="AVQD01000004">
    <property type="protein sequence ID" value="KOA42565.1"/>
    <property type="molecule type" value="Genomic_DNA"/>
</dbReference>
<evidence type="ECO:0000256" key="1">
    <source>
        <dbReference type="SAM" id="SignalP"/>
    </source>
</evidence>
<gene>
    <name evidence="3" type="ORF">BBM1128_02500</name>
</gene>
<evidence type="ECO:0000313" key="3">
    <source>
        <dbReference type="EMBL" id="KOA42565.1"/>
    </source>
</evidence>
<organism evidence="3 4">
    <name type="scientific">Bifidobacterium breve MCC 1128</name>
    <dbReference type="NCBI Taxonomy" id="1365965"/>
    <lineage>
        <taxon>Bacteria</taxon>
        <taxon>Bacillati</taxon>
        <taxon>Actinomycetota</taxon>
        <taxon>Actinomycetes</taxon>
        <taxon>Bifidobacteriales</taxon>
        <taxon>Bifidobacteriaceae</taxon>
        <taxon>Bifidobacterium</taxon>
    </lineage>
</organism>